<gene>
    <name evidence="1" type="ORF">AVEN_107067_1</name>
    <name evidence="2" type="ORF">AVEN_156835_1</name>
</gene>
<protein>
    <submittedName>
        <fullName evidence="1">Uncharacterized protein</fullName>
    </submittedName>
</protein>
<dbReference type="AlphaFoldDB" id="A0A4Y2HS82"/>
<evidence type="ECO:0000313" key="1">
    <source>
        <dbReference type="EMBL" id="GBM68023.1"/>
    </source>
</evidence>
<evidence type="ECO:0000313" key="2">
    <source>
        <dbReference type="EMBL" id="GBM68039.1"/>
    </source>
</evidence>
<feature type="non-terminal residue" evidence="1">
    <location>
        <position position="45"/>
    </location>
</feature>
<comment type="caution">
    <text evidence="1">The sequence shown here is derived from an EMBL/GenBank/DDBJ whole genome shotgun (WGS) entry which is preliminary data.</text>
</comment>
<dbReference type="EMBL" id="BGPR01103947">
    <property type="protein sequence ID" value="GBM68023.1"/>
    <property type="molecule type" value="Genomic_DNA"/>
</dbReference>
<sequence length="45" mass="4947">MFAGLLFIKSYVRVKRPPSGVMRKFGEEVPAKVSPLSSDHGSNLL</sequence>
<dbReference type="Proteomes" id="UP000499080">
    <property type="component" value="Unassembled WGS sequence"/>
</dbReference>
<keyword evidence="3" id="KW-1185">Reference proteome</keyword>
<reference evidence="1 3" key="1">
    <citation type="journal article" date="2019" name="Sci. Rep.">
        <title>Orb-weaving spider Araneus ventricosus genome elucidates the spidroin gene catalogue.</title>
        <authorList>
            <person name="Kono N."/>
            <person name="Nakamura H."/>
            <person name="Ohtoshi R."/>
            <person name="Moran D.A.P."/>
            <person name="Shinohara A."/>
            <person name="Yoshida Y."/>
            <person name="Fujiwara M."/>
            <person name="Mori M."/>
            <person name="Tomita M."/>
            <person name="Arakawa K."/>
        </authorList>
    </citation>
    <scope>NUCLEOTIDE SEQUENCE [LARGE SCALE GENOMIC DNA]</scope>
</reference>
<organism evidence="1 3">
    <name type="scientific">Araneus ventricosus</name>
    <name type="common">Orbweaver spider</name>
    <name type="synonym">Epeira ventricosa</name>
    <dbReference type="NCBI Taxonomy" id="182803"/>
    <lineage>
        <taxon>Eukaryota</taxon>
        <taxon>Metazoa</taxon>
        <taxon>Ecdysozoa</taxon>
        <taxon>Arthropoda</taxon>
        <taxon>Chelicerata</taxon>
        <taxon>Arachnida</taxon>
        <taxon>Araneae</taxon>
        <taxon>Araneomorphae</taxon>
        <taxon>Entelegynae</taxon>
        <taxon>Araneoidea</taxon>
        <taxon>Araneidae</taxon>
        <taxon>Araneus</taxon>
    </lineage>
</organism>
<accession>A0A4Y2HS82</accession>
<evidence type="ECO:0000313" key="3">
    <source>
        <dbReference type="Proteomes" id="UP000499080"/>
    </source>
</evidence>
<dbReference type="EMBL" id="BGPR01103950">
    <property type="protein sequence ID" value="GBM68039.1"/>
    <property type="molecule type" value="Genomic_DNA"/>
</dbReference>
<name>A0A4Y2HS82_ARAVE</name>
<proteinExistence type="predicted"/>